<organism evidence="1 2">
    <name type="scientific">Actinomyces urogenitalis</name>
    <dbReference type="NCBI Taxonomy" id="103621"/>
    <lineage>
        <taxon>Bacteria</taxon>
        <taxon>Bacillati</taxon>
        <taxon>Actinomycetota</taxon>
        <taxon>Actinomycetes</taxon>
        <taxon>Actinomycetales</taxon>
        <taxon>Actinomycetaceae</taxon>
        <taxon>Actinomyces</taxon>
    </lineage>
</organism>
<comment type="caution">
    <text evidence="1">The sequence shown here is derived from an EMBL/GenBank/DDBJ whole genome shotgun (WGS) entry which is preliminary data.</text>
</comment>
<protein>
    <recommendedName>
        <fullName evidence="3">EcsC family protein</fullName>
    </recommendedName>
</protein>
<dbReference type="EMBL" id="PKHA01000009">
    <property type="protein sequence ID" value="PKY98228.1"/>
    <property type="molecule type" value="Genomic_DNA"/>
</dbReference>
<evidence type="ECO:0000313" key="2">
    <source>
        <dbReference type="Proteomes" id="UP000234778"/>
    </source>
</evidence>
<evidence type="ECO:0008006" key="3">
    <source>
        <dbReference type="Google" id="ProtNLM"/>
    </source>
</evidence>
<dbReference type="AlphaFoldDB" id="A0A2I1KRK4"/>
<gene>
    <name evidence="1" type="ORF">CYJ26_08335</name>
</gene>
<dbReference type="Proteomes" id="UP000234778">
    <property type="component" value="Unassembled WGS sequence"/>
</dbReference>
<sequence length="231" mass="24017">MTRTEARAVARRSTAFERALDKALAIPARRIEDNVAHMRREFPGSDVAELTHRAADRFRTESGLTSGAVGASAALPAVGTGTAAALTVGQTAVFLASAVKYVLTVAELQGMRVVDTDKRRALVLSALLGPDGAEAIQGSLGLSTLYWAAQSLAQMPMPTVRSINAQLVRRLAKRQAVRGGALVLGRLIPFGIGAAIGWSGGRALANQVIEGAQAALGPAPLDTDAIEVIEA</sequence>
<accession>A0A2I1KRK4</accession>
<evidence type="ECO:0000313" key="1">
    <source>
        <dbReference type="EMBL" id="PKY98228.1"/>
    </source>
</evidence>
<proteinExistence type="predicted"/>
<name>A0A2I1KRK4_9ACTO</name>
<reference evidence="1 2" key="1">
    <citation type="submission" date="2017-12" db="EMBL/GenBank/DDBJ databases">
        <title>Phylogenetic diversity of female urinary microbiome.</title>
        <authorList>
            <person name="Thomas-White K."/>
            <person name="Wolfe A.J."/>
        </authorList>
    </citation>
    <scope>NUCLEOTIDE SEQUENCE [LARGE SCALE GENOMIC DNA]</scope>
    <source>
        <strain evidence="1 2">UMB0319</strain>
    </source>
</reference>